<proteinExistence type="inferred from homology"/>
<evidence type="ECO:0000259" key="3">
    <source>
        <dbReference type="Pfam" id="PF01557"/>
    </source>
</evidence>
<name>A0A381RZD9_9ZZZZ</name>
<dbReference type="Pfam" id="PF01557">
    <property type="entry name" value="FAA_hydrolase"/>
    <property type="match status" value="1"/>
</dbReference>
<dbReference type="GO" id="GO:0044281">
    <property type="term" value="P:small molecule metabolic process"/>
    <property type="evidence" value="ECO:0007669"/>
    <property type="project" value="UniProtKB-ARBA"/>
</dbReference>
<sequence>MQLSSFEYQGKRCIGVRKNNKIVVIESATMKQLIAMGDKGLDMANKVLKNSSHATVVGFDSIRWLPPITNPGKICGVAMNNSASNERKISAPDHPAFFLKPASCLIGHKEPILIRSYYGSAHPEPELAIVIGKKTRDVDATNAMENIFGYTIFNDVTGNGMRSDDLFHYWALYSKDNDPESLERREQHLSYAARYKGTDTFGCVGPWLVTSDEITDPDNLNVTCSIGGESIAEDSTRYYNFKICEVISYLSQYQTLNPGDIISCGTAFKPSPGRKSIHHANFQKVSGPVEISIDGLGTLINPIIIEDKPIGNWRLTK</sequence>
<accession>A0A381RZD9</accession>
<gene>
    <name evidence="4" type="ORF">METZ01_LOCUS48191</name>
</gene>
<dbReference type="GO" id="GO:0046872">
    <property type="term" value="F:metal ion binding"/>
    <property type="evidence" value="ECO:0007669"/>
    <property type="project" value="UniProtKB-KW"/>
</dbReference>
<dbReference type="InterPro" id="IPR011234">
    <property type="entry name" value="Fumarylacetoacetase-like_C"/>
</dbReference>
<reference evidence="4" key="1">
    <citation type="submission" date="2018-05" db="EMBL/GenBank/DDBJ databases">
        <authorList>
            <person name="Lanie J.A."/>
            <person name="Ng W.-L."/>
            <person name="Kazmierczak K.M."/>
            <person name="Andrzejewski T.M."/>
            <person name="Davidsen T.M."/>
            <person name="Wayne K.J."/>
            <person name="Tettelin H."/>
            <person name="Glass J.I."/>
            <person name="Rusch D."/>
            <person name="Podicherti R."/>
            <person name="Tsui H.-C.T."/>
            <person name="Winkler M.E."/>
        </authorList>
    </citation>
    <scope>NUCLEOTIDE SEQUENCE</scope>
</reference>
<dbReference type="PANTHER" id="PTHR42796">
    <property type="entry name" value="FUMARYLACETOACETATE HYDROLASE DOMAIN-CONTAINING PROTEIN 2A-RELATED"/>
    <property type="match status" value="1"/>
</dbReference>
<organism evidence="4">
    <name type="scientific">marine metagenome</name>
    <dbReference type="NCBI Taxonomy" id="408172"/>
    <lineage>
        <taxon>unclassified sequences</taxon>
        <taxon>metagenomes</taxon>
        <taxon>ecological metagenomes</taxon>
    </lineage>
</organism>
<keyword evidence="2" id="KW-0479">Metal-binding</keyword>
<dbReference type="InterPro" id="IPR051121">
    <property type="entry name" value="FAH"/>
</dbReference>
<evidence type="ECO:0000256" key="1">
    <source>
        <dbReference type="ARBA" id="ARBA00010211"/>
    </source>
</evidence>
<feature type="domain" description="Fumarylacetoacetase-like C-terminal" evidence="3">
    <location>
        <begin position="87"/>
        <end position="303"/>
    </location>
</feature>
<dbReference type="SUPFAM" id="SSF56529">
    <property type="entry name" value="FAH"/>
    <property type="match status" value="1"/>
</dbReference>
<protein>
    <recommendedName>
        <fullName evidence="3">Fumarylacetoacetase-like C-terminal domain-containing protein</fullName>
    </recommendedName>
</protein>
<dbReference type="InterPro" id="IPR036663">
    <property type="entry name" value="Fumarylacetoacetase_C_sf"/>
</dbReference>
<evidence type="ECO:0000256" key="2">
    <source>
        <dbReference type="ARBA" id="ARBA00022723"/>
    </source>
</evidence>
<comment type="similarity">
    <text evidence="1">Belongs to the FAH family.</text>
</comment>
<evidence type="ECO:0000313" key="4">
    <source>
        <dbReference type="EMBL" id="SUZ95337.1"/>
    </source>
</evidence>
<dbReference type="PANTHER" id="PTHR42796:SF4">
    <property type="entry name" value="FUMARYLACETOACETATE HYDROLASE DOMAIN-CONTAINING PROTEIN 2A"/>
    <property type="match status" value="1"/>
</dbReference>
<dbReference type="GO" id="GO:0003824">
    <property type="term" value="F:catalytic activity"/>
    <property type="evidence" value="ECO:0007669"/>
    <property type="project" value="InterPro"/>
</dbReference>
<dbReference type="AlphaFoldDB" id="A0A381RZD9"/>
<dbReference type="Gene3D" id="3.90.850.10">
    <property type="entry name" value="Fumarylacetoacetase-like, C-terminal domain"/>
    <property type="match status" value="1"/>
</dbReference>
<dbReference type="EMBL" id="UINC01002316">
    <property type="protein sequence ID" value="SUZ95337.1"/>
    <property type="molecule type" value="Genomic_DNA"/>
</dbReference>